<dbReference type="InterPro" id="IPR036086">
    <property type="entry name" value="ParB/Sulfiredoxin_sf"/>
</dbReference>
<dbReference type="PANTHER" id="PTHR33375:SF1">
    <property type="entry name" value="CHROMOSOME-PARTITIONING PROTEIN PARB-RELATED"/>
    <property type="match status" value="1"/>
</dbReference>
<dbReference type="GO" id="GO:0007059">
    <property type="term" value="P:chromosome segregation"/>
    <property type="evidence" value="ECO:0007669"/>
    <property type="project" value="TreeGrafter"/>
</dbReference>
<feature type="region of interest" description="Disordered" evidence="1">
    <location>
        <begin position="295"/>
        <end position="323"/>
    </location>
</feature>
<reference evidence="3 4" key="1">
    <citation type="submission" date="2019-09" db="EMBL/GenBank/DDBJ databases">
        <title>Hydrogenophaga aromatica sp. nov., isolated from a para-xylene-degrading enrichment culture.</title>
        <authorList>
            <person name="Tancsics A."/>
            <person name="Banerjee S."/>
        </authorList>
    </citation>
    <scope>NUCLEOTIDE SEQUENCE [LARGE SCALE GENOMIC DNA]</scope>
    <source>
        <strain evidence="3 4">D2P1</strain>
    </source>
</reference>
<dbReference type="RefSeq" id="WP_177136081.1">
    <property type="nucleotide sequence ID" value="NZ_VYGV01000011.1"/>
</dbReference>
<dbReference type="Proteomes" id="UP000545507">
    <property type="component" value="Unassembled WGS sequence"/>
</dbReference>
<evidence type="ECO:0000313" key="4">
    <source>
        <dbReference type="Proteomes" id="UP000545507"/>
    </source>
</evidence>
<protein>
    <recommendedName>
        <fullName evidence="2">ParB/Spo0J HTH domain-containing protein</fullName>
    </recommendedName>
</protein>
<dbReference type="PANTHER" id="PTHR33375">
    <property type="entry name" value="CHROMOSOME-PARTITIONING PROTEIN PARB-RELATED"/>
    <property type="match status" value="1"/>
</dbReference>
<feature type="domain" description="ParB/Spo0J HTH" evidence="2">
    <location>
        <begin position="152"/>
        <end position="218"/>
    </location>
</feature>
<dbReference type="InterPro" id="IPR041468">
    <property type="entry name" value="HTH_ParB/Spo0J"/>
</dbReference>
<evidence type="ECO:0000313" key="3">
    <source>
        <dbReference type="EMBL" id="NWF46185.1"/>
    </source>
</evidence>
<dbReference type="AlphaFoldDB" id="A0A7Y8KX42"/>
<dbReference type="SUPFAM" id="SSF110849">
    <property type="entry name" value="ParB/Sulfiredoxin"/>
    <property type="match status" value="1"/>
</dbReference>
<dbReference type="GO" id="GO:0045881">
    <property type="term" value="P:positive regulation of sporulation resulting in formation of a cellular spore"/>
    <property type="evidence" value="ECO:0007669"/>
    <property type="project" value="TreeGrafter"/>
</dbReference>
<dbReference type="EMBL" id="VYGV01000011">
    <property type="protein sequence ID" value="NWF46185.1"/>
    <property type="molecule type" value="Genomic_DNA"/>
</dbReference>
<comment type="caution">
    <text evidence="3">The sequence shown here is derived from an EMBL/GenBank/DDBJ whole genome shotgun (WGS) entry which is preliminary data.</text>
</comment>
<dbReference type="Pfam" id="PF17762">
    <property type="entry name" value="HTH_ParB"/>
    <property type="match status" value="1"/>
</dbReference>
<evidence type="ECO:0000256" key="1">
    <source>
        <dbReference type="SAM" id="MobiDB-lite"/>
    </source>
</evidence>
<dbReference type="SUPFAM" id="SSF109709">
    <property type="entry name" value="KorB DNA-binding domain-like"/>
    <property type="match status" value="1"/>
</dbReference>
<organism evidence="3 4">
    <name type="scientific">Hydrogenophaga aromaticivorans</name>
    <dbReference type="NCBI Taxonomy" id="2610898"/>
    <lineage>
        <taxon>Bacteria</taxon>
        <taxon>Pseudomonadati</taxon>
        <taxon>Pseudomonadota</taxon>
        <taxon>Betaproteobacteria</taxon>
        <taxon>Burkholderiales</taxon>
        <taxon>Comamonadaceae</taxon>
        <taxon>Hydrogenophaga</taxon>
    </lineage>
</organism>
<accession>A0A7Y8KX42</accession>
<sequence>MTSNDTINLKNLDQIPTIRLASSSTREAAKAAGGTSRDFWNVPRSSLHTMPGFNVRIRTQSYIAHVRWLADQMKAEGFKQDKPLTCYVSKGDSAESLIFVTDGHSRLEAYDLASSEGADLGLIPIVISKEQQTQSIEDLTVGLVTSNSGRPLESLEKAAVFKRLVNFRWTEGQIAARLGCTSQHVRDMLLLASADPQIRDMIARGDISPTTALSTMKQHGVKAVEVLTEAMSQAKAQGRQKATGRHMVDPMIRIARRHAPTLLKTFKSIQSDPGFVNLAPETRSALEELLNQIATSEKSSSKKAAKQLPAEGDPKGQETLDLT</sequence>
<evidence type="ECO:0000259" key="2">
    <source>
        <dbReference type="Pfam" id="PF17762"/>
    </source>
</evidence>
<gene>
    <name evidence="3" type="ORF">F3K02_13115</name>
</gene>
<dbReference type="Gene3D" id="1.10.10.2830">
    <property type="match status" value="1"/>
</dbReference>
<dbReference type="GO" id="GO:0005694">
    <property type="term" value="C:chromosome"/>
    <property type="evidence" value="ECO:0007669"/>
    <property type="project" value="TreeGrafter"/>
</dbReference>
<name>A0A7Y8KX42_9BURK</name>
<feature type="compositionally biased region" description="Basic and acidic residues" evidence="1">
    <location>
        <begin position="312"/>
        <end position="323"/>
    </location>
</feature>
<proteinExistence type="predicted"/>
<keyword evidence="4" id="KW-1185">Reference proteome</keyword>
<dbReference type="InterPro" id="IPR050336">
    <property type="entry name" value="Chromosome_partition/occlusion"/>
</dbReference>